<keyword evidence="2" id="KW-1185">Reference proteome</keyword>
<dbReference type="Proteomes" id="UP001281147">
    <property type="component" value="Unassembled WGS sequence"/>
</dbReference>
<reference evidence="1" key="1">
    <citation type="submission" date="2023-07" db="EMBL/GenBank/DDBJ databases">
        <title>Black Yeasts Isolated from many extreme environments.</title>
        <authorList>
            <person name="Coleine C."/>
            <person name="Stajich J.E."/>
            <person name="Selbmann L."/>
        </authorList>
    </citation>
    <scope>NUCLEOTIDE SEQUENCE</scope>
    <source>
        <strain evidence="1">CCFEE 5714</strain>
    </source>
</reference>
<accession>A0ACC3MAP6</accession>
<dbReference type="EMBL" id="JAUTXU010000383">
    <property type="protein sequence ID" value="KAK3681973.1"/>
    <property type="molecule type" value="Genomic_DNA"/>
</dbReference>
<evidence type="ECO:0000313" key="1">
    <source>
        <dbReference type="EMBL" id="KAK3681973.1"/>
    </source>
</evidence>
<comment type="caution">
    <text evidence="1">The sequence shown here is derived from an EMBL/GenBank/DDBJ whole genome shotgun (WGS) entry which is preliminary data.</text>
</comment>
<name>A0ACC3MAP6_9PEZI</name>
<proteinExistence type="predicted"/>
<protein>
    <submittedName>
        <fullName evidence="1">Uncharacterized protein</fullName>
    </submittedName>
</protein>
<organism evidence="1 2">
    <name type="scientific">Vermiconidia calcicola</name>
    <dbReference type="NCBI Taxonomy" id="1690605"/>
    <lineage>
        <taxon>Eukaryota</taxon>
        <taxon>Fungi</taxon>
        <taxon>Dikarya</taxon>
        <taxon>Ascomycota</taxon>
        <taxon>Pezizomycotina</taxon>
        <taxon>Dothideomycetes</taxon>
        <taxon>Dothideomycetidae</taxon>
        <taxon>Mycosphaerellales</taxon>
        <taxon>Extremaceae</taxon>
        <taxon>Vermiconidia</taxon>
    </lineage>
</organism>
<sequence>MPDTFEQDQPQAPGDTESASTYASIPARTGKSSPKSSPSFPRHRPGYARAPSVSFVSEPLVTSSMVVGEEEDIVEAQRNAAPYSGLGIAITTDTAKARPANIRTIPRAPVARKSLPDPTEPDSGKPLLSTPSTGGLSGSTRFESNFDDFDTSYIAAKYAAKNSTTSLQSTVAPSAYQNSERGLLRKSATTSLREQFDEFAPKHVCSSSKHFKKGKRHWLAVTMVLLSLFSTVFSSLFLGIALRGPRYGRTIGPSGVFTISSAAFLTSLFAKMIELSFVTVVVAFLGQCLARRAYKKETHPGVTLAEMTMRSWIASPGTMFTQWESVRYAGFSWLGVMALIAAVVAMFYTSAATALVQPQLKFSAWEKRLLEGSVITSFANTHYIEQTCRTPITELIDDAENITDTCISLEHASAAYHNYFQWIGLWTDVVNSGNGSRDLATRPEGWALLHDNTTVTAPWIERMNPYLAPEGWVINNITMAMGHPGVVSAATNPVNEIMQPDELNGLGIYSIRASVPSPFINVICAMGLPEESLKPFIFEQWSKETRNKWNDKSTDHLFWPGHLEAGDYPDQYPWPYLGGTPFDDIFEWGPDWGELNYPPIFPKLPLDFNTIVNDTKGVASYGRNAIYILGKGGELDASGIPTESNYALCEMRVGQTPNCSTQYNASSNVGTLEAICGDTADEMRYIESLTNATSVLSSDWVNVASTWSRGLNLNSGILDSNAANGRLWTELILTNTSASGDPEDPDFFSINLPSPAEALAVMAGSTLLSSADGAPFVPFFEYSSDYGNILDPPQSQWFNASVHQQQYASGGTAGYQKVFYIVLFLVFLINIFVLVYWFVHREWYMDFSDPMNLFSLAINSPPSEKLADSSCGCGPQSPERFKYYWKLGSGEGGHVYMESPDINESDPRPGLRKRRSGFSERFEMVTSPVMKAAGRFKKLPASARSGEPSWPSISSHQTAPSWSESVTWRSANVLNPQTYASDLSDATAVVHSMGILLEADYKGVLTGKESPIAGLRRAFSSTKQGSNVNPLERGEGERIEPGEKDGQLTYELMNRDSAIILAKEADKAGVKSFAYVSAAAGAPVLPGRYISTKREAESTISSTFPKMRSLFIRPGFLFDSSRGFTMPMAAVTYGGFLANSLTGGNLTWLMGAGGAKPLKADIVAQAIVQGLDDEKVKGPVEVKEIEELANRAWRRGML</sequence>
<evidence type="ECO:0000313" key="2">
    <source>
        <dbReference type="Proteomes" id="UP001281147"/>
    </source>
</evidence>
<gene>
    <name evidence="1" type="ORF">LTR37_020706</name>
</gene>